<comment type="caution">
    <text evidence="2">The sequence shown here is derived from an EMBL/GenBank/DDBJ whole genome shotgun (WGS) entry which is preliminary data.</text>
</comment>
<sequence>MSTPSDWDRIHPIYGVPVAAEQSTSQPSIICRVIREGQYTEGAQVPVSTWINTDYFLWTLCAGLAASETDEQWTLEFETKYQDCWKEIQARVREVGGSYRFGLRIPAPPVFEVEITPAKEVSPSFKICAEGRPTHLAPPMTGLPRDGVWAFWKYLADQKGTLPTYKVFMWAPASSFPPNVNPAAPIATSASGSVPPPYRLTVSPPPPYSR</sequence>
<accession>A0A9W9QWH7</accession>
<reference evidence="2" key="2">
    <citation type="journal article" date="2023" name="IMA Fungus">
        <title>Comparative genomic study of the Penicillium genus elucidates a diverse pangenome and 15 lateral gene transfer events.</title>
        <authorList>
            <person name="Petersen C."/>
            <person name="Sorensen T."/>
            <person name="Nielsen M.R."/>
            <person name="Sondergaard T.E."/>
            <person name="Sorensen J.L."/>
            <person name="Fitzpatrick D.A."/>
            <person name="Frisvad J.C."/>
            <person name="Nielsen K.L."/>
        </authorList>
    </citation>
    <scope>NUCLEOTIDE SEQUENCE</scope>
    <source>
        <strain evidence="2">IBT 35673</strain>
    </source>
</reference>
<feature type="region of interest" description="Disordered" evidence="1">
    <location>
        <begin position="181"/>
        <end position="210"/>
    </location>
</feature>
<protein>
    <submittedName>
        <fullName evidence="2">Uncharacterized protein</fullName>
    </submittedName>
</protein>
<dbReference type="EMBL" id="JAPZBQ010000002">
    <property type="protein sequence ID" value="KAJ5345363.1"/>
    <property type="molecule type" value="Genomic_DNA"/>
</dbReference>
<organism evidence="2 3">
    <name type="scientific">Penicillium brevicompactum</name>
    <dbReference type="NCBI Taxonomy" id="5074"/>
    <lineage>
        <taxon>Eukaryota</taxon>
        <taxon>Fungi</taxon>
        <taxon>Dikarya</taxon>
        <taxon>Ascomycota</taxon>
        <taxon>Pezizomycotina</taxon>
        <taxon>Eurotiomycetes</taxon>
        <taxon>Eurotiomycetidae</taxon>
        <taxon>Eurotiales</taxon>
        <taxon>Aspergillaceae</taxon>
        <taxon>Penicillium</taxon>
    </lineage>
</organism>
<evidence type="ECO:0000313" key="2">
    <source>
        <dbReference type="EMBL" id="KAJ5345363.1"/>
    </source>
</evidence>
<feature type="compositionally biased region" description="Pro residues" evidence="1">
    <location>
        <begin position="194"/>
        <end position="210"/>
    </location>
</feature>
<dbReference type="AlphaFoldDB" id="A0A9W9QWH7"/>
<evidence type="ECO:0000256" key="1">
    <source>
        <dbReference type="SAM" id="MobiDB-lite"/>
    </source>
</evidence>
<dbReference type="Proteomes" id="UP001147695">
    <property type="component" value="Unassembled WGS sequence"/>
</dbReference>
<gene>
    <name evidence="2" type="ORF">N7452_003367</name>
</gene>
<name>A0A9W9QWH7_PENBR</name>
<proteinExistence type="predicted"/>
<reference evidence="2" key="1">
    <citation type="submission" date="2022-12" db="EMBL/GenBank/DDBJ databases">
        <authorList>
            <person name="Petersen C."/>
        </authorList>
    </citation>
    <scope>NUCLEOTIDE SEQUENCE</scope>
    <source>
        <strain evidence="2">IBT 35673</strain>
    </source>
</reference>
<evidence type="ECO:0000313" key="3">
    <source>
        <dbReference type="Proteomes" id="UP001147695"/>
    </source>
</evidence>